<dbReference type="EMBL" id="LR746274">
    <property type="protein sequence ID" value="CAA7404974.1"/>
    <property type="molecule type" value="Genomic_DNA"/>
</dbReference>
<dbReference type="Proteomes" id="UP000663760">
    <property type="component" value="Chromosome 11"/>
</dbReference>
<name>A0A7I8L6T0_SPIIN</name>
<protein>
    <submittedName>
        <fullName evidence="1">Uncharacterized protein</fullName>
    </submittedName>
</protein>
<dbReference type="AlphaFoldDB" id="A0A7I8L6T0"/>
<proteinExistence type="predicted"/>
<organism evidence="1 2">
    <name type="scientific">Spirodela intermedia</name>
    <name type="common">Intermediate duckweed</name>
    <dbReference type="NCBI Taxonomy" id="51605"/>
    <lineage>
        <taxon>Eukaryota</taxon>
        <taxon>Viridiplantae</taxon>
        <taxon>Streptophyta</taxon>
        <taxon>Embryophyta</taxon>
        <taxon>Tracheophyta</taxon>
        <taxon>Spermatophyta</taxon>
        <taxon>Magnoliopsida</taxon>
        <taxon>Liliopsida</taxon>
        <taxon>Araceae</taxon>
        <taxon>Lemnoideae</taxon>
        <taxon>Spirodela</taxon>
    </lineage>
</organism>
<sequence>MTSSSSSPLPFLILVVVYTHQIWSIPSSPSY</sequence>
<accession>A0A7I8L6T0</accession>
<evidence type="ECO:0000313" key="1">
    <source>
        <dbReference type="EMBL" id="CAA7404974.1"/>
    </source>
</evidence>
<evidence type="ECO:0000313" key="2">
    <source>
        <dbReference type="Proteomes" id="UP000663760"/>
    </source>
</evidence>
<keyword evidence="2" id="KW-1185">Reference proteome</keyword>
<reference evidence="1" key="1">
    <citation type="submission" date="2020-02" db="EMBL/GenBank/DDBJ databases">
        <authorList>
            <person name="Scholz U."/>
            <person name="Mascher M."/>
            <person name="Fiebig A."/>
        </authorList>
    </citation>
    <scope>NUCLEOTIDE SEQUENCE</scope>
</reference>
<gene>
    <name evidence="1" type="ORF">SI8410_11015652</name>
</gene>